<reference evidence="1 2" key="1">
    <citation type="submission" date="2017-05" db="EMBL/GenBank/DDBJ databases">
        <authorList>
            <person name="Varghese N."/>
            <person name="Submissions S."/>
        </authorList>
    </citation>
    <scope>NUCLEOTIDE SEQUENCE [LARGE SCALE GENOMIC DNA]</scope>
    <source>
        <strain evidence="1 2">DSM 21342</strain>
    </source>
</reference>
<dbReference type="EMBL" id="FXSZ01000002">
    <property type="protein sequence ID" value="SMO48432.1"/>
    <property type="molecule type" value="Genomic_DNA"/>
</dbReference>
<organism evidence="1 2">
    <name type="scientific">Solitalea koreensis</name>
    <dbReference type="NCBI Taxonomy" id="543615"/>
    <lineage>
        <taxon>Bacteria</taxon>
        <taxon>Pseudomonadati</taxon>
        <taxon>Bacteroidota</taxon>
        <taxon>Sphingobacteriia</taxon>
        <taxon>Sphingobacteriales</taxon>
        <taxon>Sphingobacteriaceae</taxon>
        <taxon>Solitalea</taxon>
    </lineage>
</organism>
<dbReference type="Proteomes" id="UP000315971">
    <property type="component" value="Unassembled WGS sequence"/>
</dbReference>
<gene>
    <name evidence="1" type="ORF">SAMN06265350_102346</name>
</gene>
<evidence type="ECO:0000313" key="1">
    <source>
        <dbReference type="EMBL" id="SMO48432.1"/>
    </source>
</evidence>
<evidence type="ECO:0000313" key="2">
    <source>
        <dbReference type="Proteomes" id="UP000315971"/>
    </source>
</evidence>
<dbReference type="AlphaFoldDB" id="A0A521BMU9"/>
<protein>
    <submittedName>
        <fullName evidence="1">Uncharacterized protein</fullName>
    </submittedName>
</protein>
<keyword evidence="2" id="KW-1185">Reference proteome</keyword>
<name>A0A521BMU9_9SPHI</name>
<accession>A0A521BMU9</accession>
<sequence length="135" mass="16286">MENQTTQVEKVKRQHGTTANRICELLCWRQEEEWLDFYQKQKTAFINLRFQKYALAQRNALTKSEYFGQWWQNEFMRIDEYALSVLEQEKAYSCIESLRIQYRMAHNVIAKAALLRIDSSIHEALWRTEGKFNQN</sequence>
<proteinExistence type="predicted"/>
<dbReference type="RefSeq" id="WP_142601940.1">
    <property type="nucleotide sequence ID" value="NZ_FXSZ01000002.1"/>
</dbReference>